<dbReference type="EMBL" id="CP137305">
    <property type="protein sequence ID" value="WQF77057.1"/>
    <property type="molecule type" value="Genomic_DNA"/>
</dbReference>
<name>A0AAX4I1T5_9PEZI</name>
<dbReference type="GeneID" id="87938574"/>
<dbReference type="KEGG" id="cdet:87938574"/>
<sequence length="245" mass="27275">MALDGVLDAILAVVTLNLRATAILFTRFHPLGKRYLNCIYGSVALYIGGILLRLILPLGPARSLKRRHPVLILLLGCFDRTLPLASFSTVLLNLLLLGAVWDFLYRGHFAHQSNELFFSWLGYVDETTARIVVRSPISPVTYVEITWNPSRSGDELPRSTTISVAESNDYVGTFSLEGLEPDTEYTYGTNASYLGVFRTAAASPKRWSLVSTSCIKPFYRAHHKAIKSTLRLELICLTSLGHKID</sequence>
<keyword evidence="1" id="KW-0812">Transmembrane</keyword>
<keyword evidence="3" id="KW-1185">Reference proteome</keyword>
<feature type="transmembrane region" description="Helical" evidence="1">
    <location>
        <begin position="84"/>
        <end position="104"/>
    </location>
</feature>
<gene>
    <name evidence="2" type="ORF">CDEST_02071</name>
</gene>
<organism evidence="2 3">
    <name type="scientific">Colletotrichum destructivum</name>
    <dbReference type="NCBI Taxonomy" id="34406"/>
    <lineage>
        <taxon>Eukaryota</taxon>
        <taxon>Fungi</taxon>
        <taxon>Dikarya</taxon>
        <taxon>Ascomycota</taxon>
        <taxon>Pezizomycotina</taxon>
        <taxon>Sordariomycetes</taxon>
        <taxon>Hypocreomycetidae</taxon>
        <taxon>Glomerellales</taxon>
        <taxon>Glomerellaceae</taxon>
        <taxon>Colletotrichum</taxon>
        <taxon>Colletotrichum destructivum species complex</taxon>
    </lineage>
</organism>
<feature type="transmembrane region" description="Helical" evidence="1">
    <location>
        <begin position="6"/>
        <end position="26"/>
    </location>
</feature>
<accession>A0AAX4I1T5</accession>
<evidence type="ECO:0000313" key="3">
    <source>
        <dbReference type="Proteomes" id="UP001322277"/>
    </source>
</evidence>
<keyword evidence="1" id="KW-1133">Transmembrane helix</keyword>
<feature type="transmembrane region" description="Helical" evidence="1">
    <location>
        <begin position="38"/>
        <end position="56"/>
    </location>
</feature>
<dbReference type="AlphaFoldDB" id="A0AAX4I1T5"/>
<dbReference type="RefSeq" id="XP_062774281.1">
    <property type="nucleotide sequence ID" value="XM_062918230.1"/>
</dbReference>
<dbReference type="Proteomes" id="UP001322277">
    <property type="component" value="Chromosome 1"/>
</dbReference>
<evidence type="ECO:0000313" key="2">
    <source>
        <dbReference type="EMBL" id="WQF77057.1"/>
    </source>
</evidence>
<protein>
    <recommendedName>
        <fullName evidence="4">Fibronectin type-III domain-containing protein</fullName>
    </recommendedName>
</protein>
<reference evidence="3" key="1">
    <citation type="journal article" date="2023" name="bioRxiv">
        <title>Complete genome of the Medicago anthracnose fungus, Colletotrichum destructivum, reveals a mini-chromosome-like region within a core chromosome.</title>
        <authorList>
            <person name="Lapalu N."/>
            <person name="Simon A."/>
            <person name="Lu A."/>
            <person name="Plaumann P.-L."/>
            <person name="Amselem J."/>
            <person name="Pigne S."/>
            <person name="Auger A."/>
            <person name="Koch C."/>
            <person name="Dallery J.-F."/>
            <person name="O'Connell R.J."/>
        </authorList>
    </citation>
    <scope>NUCLEOTIDE SEQUENCE [LARGE SCALE GENOMIC DNA]</scope>
    <source>
        <strain evidence="3">CBS 520.97</strain>
    </source>
</reference>
<keyword evidence="1" id="KW-0472">Membrane</keyword>
<proteinExistence type="predicted"/>
<evidence type="ECO:0008006" key="4">
    <source>
        <dbReference type="Google" id="ProtNLM"/>
    </source>
</evidence>
<evidence type="ECO:0000256" key="1">
    <source>
        <dbReference type="SAM" id="Phobius"/>
    </source>
</evidence>